<proteinExistence type="predicted"/>
<dbReference type="AlphaFoldDB" id="A0A3B3T8E4"/>
<sequence length="50" mass="5641">MSATPADLEKTGNLPVTPRLILLPSDTQGQWMKQWMISLEGRIICEDLLE</sequence>
<reference evidence="1" key="2">
    <citation type="submission" date="2025-09" db="UniProtKB">
        <authorList>
            <consortium name="Ensembl"/>
        </authorList>
    </citation>
    <scope>IDENTIFICATION</scope>
</reference>
<protein>
    <submittedName>
        <fullName evidence="1">Si:ch73-359m17.11</fullName>
    </submittedName>
</protein>
<accession>A0A3B3T8E4</accession>
<keyword evidence="2" id="KW-1185">Reference proteome</keyword>
<evidence type="ECO:0000313" key="1">
    <source>
        <dbReference type="Ensembl" id="ENSPKIP00000038935.1"/>
    </source>
</evidence>
<name>A0A3B3T8E4_9TELE</name>
<evidence type="ECO:0000313" key="2">
    <source>
        <dbReference type="Proteomes" id="UP000261540"/>
    </source>
</evidence>
<organism evidence="1 2">
    <name type="scientific">Paramormyrops kingsleyae</name>
    <dbReference type="NCBI Taxonomy" id="1676925"/>
    <lineage>
        <taxon>Eukaryota</taxon>
        <taxon>Metazoa</taxon>
        <taxon>Chordata</taxon>
        <taxon>Craniata</taxon>
        <taxon>Vertebrata</taxon>
        <taxon>Euteleostomi</taxon>
        <taxon>Actinopterygii</taxon>
        <taxon>Neopterygii</taxon>
        <taxon>Teleostei</taxon>
        <taxon>Osteoglossocephala</taxon>
        <taxon>Osteoglossomorpha</taxon>
        <taxon>Osteoglossiformes</taxon>
        <taxon>Mormyridae</taxon>
        <taxon>Paramormyrops</taxon>
    </lineage>
</organism>
<dbReference type="Ensembl" id="ENSPKIT00000019933.1">
    <property type="protein sequence ID" value="ENSPKIP00000038935.1"/>
    <property type="gene ID" value="ENSPKIG00000016512.1"/>
</dbReference>
<reference evidence="1" key="1">
    <citation type="submission" date="2025-08" db="UniProtKB">
        <authorList>
            <consortium name="Ensembl"/>
        </authorList>
    </citation>
    <scope>IDENTIFICATION</scope>
</reference>
<dbReference type="Proteomes" id="UP000261540">
    <property type="component" value="Unplaced"/>
</dbReference>
<dbReference type="GeneTree" id="ENSGT00940000181509"/>